<keyword evidence="5" id="KW-0520">NAD</keyword>
<evidence type="ECO:0000313" key="11">
    <source>
        <dbReference type="EMBL" id="MBW6395662.1"/>
    </source>
</evidence>
<dbReference type="SUPFAM" id="SSF56796">
    <property type="entry name" value="Dehydroquinate synthase-like"/>
    <property type="match status" value="1"/>
</dbReference>
<dbReference type="InterPro" id="IPR030960">
    <property type="entry name" value="DHQS/DOIS_N"/>
</dbReference>
<sequence length="351" mass="38166">MRRLIVRKPVSYPILIGEGVLEEVRTPEGPSALLYDRRAEGFAQKLAERLGVQHQLGLEGGEGAKTLAVYGRVLSFLAEKGLPRNTTLLVVGGGTLTDLGGFVAATYLRGIPYLSFPTTTLSVVDASVGGKTGINLPEGKNLVGAFHFPQGVYAELEALKTLPPFTFKEGLVEAFKHGIISGEEGLLEVEDLTPESPRLEAYLAQAVAVKVRITEQDPTEKGERRLLNLGHTLGHALEAYTHHALPHGAAVAYGLLYATLLGKLLGGEDLTPLVLRLLRWLSPPPLPRVSWEDLLPYLLRDKKKVSESLHWVVPLGLGNLTVKPLPEATLREAFGLWREVLEGLASFDQKC</sequence>
<feature type="domain" description="3-dehydroquinate synthase N-terminal" evidence="9">
    <location>
        <begin position="58"/>
        <end position="167"/>
    </location>
</feature>
<dbReference type="PANTHER" id="PTHR43622">
    <property type="entry name" value="3-DEHYDROQUINATE SYNTHASE"/>
    <property type="match status" value="1"/>
</dbReference>
<keyword evidence="6" id="KW-0057">Aromatic amino acid biosynthesis</keyword>
<dbReference type="InterPro" id="IPR050071">
    <property type="entry name" value="Dehydroquinate_synthase"/>
</dbReference>
<dbReference type="InterPro" id="IPR056179">
    <property type="entry name" value="DHQS_C"/>
</dbReference>
<evidence type="ECO:0000256" key="3">
    <source>
        <dbReference type="ARBA" id="ARBA00022605"/>
    </source>
</evidence>
<evidence type="ECO:0000256" key="8">
    <source>
        <dbReference type="ARBA" id="ARBA00023285"/>
    </source>
</evidence>
<comment type="cofactor">
    <cofactor evidence="2">
        <name>Co(2+)</name>
        <dbReference type="ChEBI" id="CHEBI:48828"/>
    </cofactor>
</comment>
<keyword evidence="7" id="KW-0456">Lyase</keyword>
<accession>A0ABS7A035</accession>
<evidence type="ECO:0000259" key="10">
    <source>
        <dbReference type="Pfam" id="PF24621"/>
    </source>
</evidence>
<protein>
    <submittedName>
        <fullName evidence="11">3-dehydroquinate synthase</fullName>
    </submittedName>
</protein>
<proteinExistence type="predicted"/>
<dbReference type="PIRSF" id="PIRSF001455">
    <property type="entry name" value="DHQ_synth"/>
    <property type="match status" value="1"/>
</dbReference>
<dbReference type="Gene3D" id="3.40.50.1970">
    <property type="match status" value="1"/>
</dbReference>
<comment type="caution">
    <text evidence="11">The sequence shown here is derived from an EMBL/GenBank/DDBJ whole genome shotgun (WGS) entry which is preliminary data.</text>
</comment>
<keyword evidence="4" id="KW-0479">Metal-binding</keyword>
<dbReference type="Pfam" id="PF01761">
    <property type="entry name" value="DHQ_synthase"/>
    <property type="match status" value="1"/>
</dbReference>
<dbReference type="Pfam" id="PF24621">
    <property type="entry name" value="DHQS_C"/>
    <property type="match status" value="1"/>
</dbReference>
<evidence type="ECO:0000313" key="12">
    <source>
        <dbReference type="Proteomes" id="UP000724268"/>
    </source>
</evidence>
<evidence type="ECO:0000256" key="5">
    <source>
        <dbReference type="ARBA" id="ARBA00023027"/>
    </source>
</evidence>
<gene>
    <name evidence="11" type="ORF">KZX47_10920</name>
</gene>
<keyword evidence="8" id="KW-0170">Cobalt</keyword>
<evidence type="ECO:0000256" key="4">
    <source>
        <dbReference type="ARBA" id="ARBA00022723"/>
    </source>
</evidence>
<dbReference type="InterPro" id="IPR030963">
    <property type="entry name" value="DHQ_synth_fam"/>
</dbReference>
<reference evidence="11 12" key="1">
    <citation type="submission" date="2021-07" db="EMBL/GenBank/DDBJ databases">
        <title>Thermus aquaticus gen. n. and sp. n., a nonsporulating extreme thermophile.</title>
        <authorList>
            <person name="Hu C.-J."/>
            <person name="Li W.-J."/>
            <person name="Xian W.-D."/>
        </authorList>
    </citation>
    <scope>NUCLEOTIDE SEQUENCE [LARGE SCALE GENOMIC DNA]</scope>
    <source>
        <strain evidence="11 12">SYSU G05001</strain>
    </source>
</reference>
<evidence type="ECO:0000256" key="1">
    <source>
        <dbReference type="ARBA" id="ARBA00001911"/>
    </source>
</evidence>
<comment type="cofactor">
    <cofactor evidence="1">
        <name>NAD(+)</name>
        <dbReference type="ChEBI" id="CHEBI:57540"/>
    </cofactor>
</comment>
<feature type="domain" description="3-dehydroquinate synthase C-terminal" evidence="10">
    <location>
        <begin position="170"/>
        <end position="304"/>
    </location>
</feature>
<evidence type="ECO:0000256" key="6">
    <source>
        <dbReference type="ARBA" id="ARBA00023141"/>
    </source>
</evidence>
<evidence type="ECO:0000256" key="7">
    <source>
        <dbReference type="ARBA" id="ARBA00023239"/>
    </source>
</evidence>
<dbReference type="Gene3D" id="1.20.1090.10">
    <property type="entry name" value="Dehydroquinate synthase-like - alpha domain"/>
    <property type="match status" value="1"/>
</dbReference>
<name>A0ABS7A035_9DEIN</name>
<dbReference type="Proteomes" id="UP000724268">
    <property type="component" value="Unassembled WGS sequence"/>
</dbReference>
<dbReference type="PANTHER" id="PTHR43622:SF7">
    <property type="entry name" value="3-DEHYDROQUINATE SYNTHASE, CHLOROPLASTIC"/>
    <property type="match status" value="1"/>
</dbReference>
<keyword evidence="12" id="KW-1185">Reference proteome</keyword>
<evidence type="ECO:0000259" key="9">
    <source>
        <dbReference type="Pfam" id="PF01761"/>
    </source>
</evidence>
<dbReference type="CDD" id="cd08195">
    <property type="entry name" value="DHQS"/>
    <property type="match status" value="1"/>
</dbReference>
<dbReference type="RefSeq" id="WP_219760137.1">
    <property type="nucleotide sequence ID" value="NZ_JAHXRS010000021.1"/>
</dbReference>
<evidence type="ECO:0000256" key="2">
    <source>
        <dbReference type="ARBA" id="ARBA00001941"/>
    </source>
</evidence>
<dbReference type="EMBL" id="JAHXRS010000021">
    <property type="protein sequence ID" value="MBW6395662.1"/>
    <property type="molecule type" value="Genomic_DNA"/>
</dbReference>
<organism evidence="11 12">
    <name type="scientific">Thermus brevis</name>
    <dbReference type="NCBI Taxonomy" id="2862456"/>
    <lineage>
        <taxon>Bacteria</taxon>
        <taxon>Thermotogati</taxon>
        <taxon>Deinococcota</taxon>
        <taxon>Deinococci</taxon>
        <taxon>Thermales</taxon>
        <taxon>Thermaceae</taxon>
        <taxon>Thermus</taxon>
    </lineage>
</organism>
<keyword evidence="3" id="KW-0028">Amino-acid biosynthesis</keyword>